<dbReference type="EMBL" id="NPOA01000008">
    <property type="protein sequence ID" value="PAV29157.1"/>
    <property type="molecule type" value="Genomic_DNA"/>
</dbReference>
<keyword evidence="2" id="KW-1185">Reference proteome</keyword>
<evidence type="ECO:0000313" key="2">
    <source>
        <dbReference type="Proteomes" id="UP000218887"/>
    </source>
</evidence>
<dbReference type="Proteomes" id="UP000218887">
    <property type="component" value="Unassembled WGS sequence"/>
</dbReference>
<protein>
    <submittedName>
        <fullName evidence="1">Uncharacterized protein</fullName>
    </submittedName>
</protein>
<evidence type="ECO:0000313" key="1">
    <source>
        <dbReference type="EMBL" id="PAV29157.1"/>
    </source>
</evidence>
<reference evidence="1 2" key="1">
    <citation type="submission" date="2017-08" db="EMBL/GenBank/DDBJ databases">
        <title>Virgibacillus indicus sp. nov. and Virgibacillus profoundi sp. nov, two moderately halophilic bacteria isolated from marine sediment by using the Microfluidic Streak Plate.</title>
        <authorList>
            <person name="Xu B."/>
            <person name="Hu B."/>
            <person name="Wang J."/>
            <person name="Zhu Y."/>
            <person name="Huang L."/>
            <person name="Du W."/>
            <person name="Huang Y."/>
        </authorList>
    </citation>
    <scope>NUCLEOTIDE SEQUENCE [LARGE SCALE GENOMIC DNA]</scope>
    <source>
        <strain evidence="1 2">IO3-P3-H5</strain>
    </source>
</reference>
<comment type="caution">
    <text evidence="1">The sequence shown here is derived from an EMBL/GenBank/DDBJ whole genome shotgun (WGS) entry which is preliminary data.</text>
</comment>
<dbReference type="AlphaFoldDB" id="A0A2A2IC09"/>
<accession>A0A2A2IC09</accession>
<name>A0A2A2IC09_9BACI</name>
<sequence length="89" mass="10411">MTKPCFLKLSHQYSCVRHERQFMGFEIQVESAKGRLEPFFRKKVCQLICRMAEKLDMVSMFPSEGTDELLNLRVYRLNIVKAMSHPTVG</sequence>
<organism evidence="1 2">
    <name type="scientific">Virgibacillus profundi</name>
    <dbReference type="NCBI Taxonomy" id="2024555"/>
    <lineage>
        <taxon>Bacteria</taxon>
        <taxon>Bacillati</taxon>
        <taxon>Bacillota</taxon>
        <taxon>Bacilli</taxon>
        <taxon>Bacillales</taxon>
        <taxon>Bacillaceae</taxon>
        <taxon>Virgibacillus</taxon>
    </lineage>
</organism>
<gene>
    <name evidence="1" type="ORF">CIL05_12210</name>
</gene>
<proteinExistence type="predicted"/>